<gene>
    <name evidence="1" type="ORF">Hypma_001826</name>
</gene>
<keyword evidence="2" id="KW-1185">Reference proteome</keyword>
<evidence type="ECO:0000313" key="1">
    <source>
        <dbReference type="EMBL" id="RDB17177.1"/>
    </source>
</evidence>
<reference evidence="1" key="1">
    <citation type="submission" date="2018-04" db="EMBL/GenBank/DDBJ databases">
        <title>Whole genome sequencing of Hypsizygus marmoreus.</title>
        <authorList>
            <person name="Choi I.-G."/>
            <person name="Min B."/>
            <person name="Kim J.-G."/>
            <person name="Kim S."/>
            <person name="Oh Y.-L."/>
            <person name="Kong W.-S."/>
            <person name="Park H."/>
            <person name="Jeong J."/>
            <person name="Song E.-S."/>
        </authorList>
    </citation>
    <scope>NUCLEOTIDE SEQUENCE [LARGE SCALE GENOMIC DNA]</scope>
    <source>
        <strain evidence="1">51987-8</strain>
    </source>
</reference>
<protein>
    <submittedName>
        <fullName evidence="1">Uncharacterized protein</fullName>
    </submittedName>
</protein>
<dbReference type="InParanoid" id="A0A369J985"/>
<sequence length="92" mass="10598">MKEQTVIGQQNRIPHSISAAHHPQIPLQKSGCLGVSLWRIRIEQDAKFRDSQLHQKRGRLVTRNFCRDVFLLEAEVDTDSDSTSRNDSDLDR</sequence>
<proteinExistence type="predicted"/>
<dbReference type="AlphaFoldDB" id="A0A369J985"/>
<accession>A0A369J985</accession>
<organism evidence="1 2">
    <name type="scientific">Hypsizygus marmoreus</name>
    <name type="common">White beech mushroom</name>
    <name type="synonym">Agaricus marmoreus</name>
    <dbReference type="NCBI Taxonomy" id="39966"/>
    <lineage>
        <taxon>Eukaryota</taxon>
        <taxon>Fungi</taxon>
        <taxon>Dikarya</taxon>
        <taxon>Basidiomycota</taxon>
        <taxon>Agaricomycotina</taxon>
        <taxon>Agaricomycetes</taxon>
        <taxon>Agaricomycetidae</taxon>
        <taxon>Agaricales</taxon>
        <taxon>Tricholomatineae</taxon>
        <taxon>Lyophyllaceae</taxon>
        <taxon>Hypsizygus</taxon>
    </lineage>
</organism>
<dbReference type="EMBL" id="LUEZ02000113">
    <property type="protein sequence ID" value="RDB17177.1"/>
    <property type="molecule type" value="Genomic_DNA"/>
</dbReference>
<comment type="caution">
    <text evidence="1">The sequence shown here is derived from an EMBL/GenBank/DDBJ whole genome shotgun (WGS) entry which is preliminary data.</text>
</comment>
<name>A0A369J985_HYPMA</name>
<dbReference type="Proteomes" id="UP000076154">
    <property type="component" value="Unassembled WGS sequence"/>
</dbReference>
<evidence type="ECO:0000313" key="2">
    <source>
        <dbReference type="Proteomes" id="UP000076154"/>
    </source>
</evidence>